<accession>A0A1E5CMK0</accession>
<reference evidence="1 2" key="1">
    <citation type="journal article" date="2012" name="Science">
        <title>Ecological populations of bacteria act as socially cohesive units of antibiotic production and resistance.</title>
        <authorList>
            <person name="Cordero O.X."/>
            <person name="Wildschutte H."/>
            <person name="Kirkup B."/>
            <person name="Proehl S."/>
            <person name="Ngo L."/>
            <person name="Hussain F."/>
            <person name="Le Roux F."/>
            <person name="Mincer T."/>
            <person name="Polz M.F."/>
        </authorList>
    </citation>
    <scope>NUCLEOTIDE SEQUENCE [LARGE SCALE GENOMIC DNA]</scope>
    <source>
        <strain evidence="1 2">FF-238</strain>
    </source>
</reference>
<dbReference type="EMBL" id="AJYW02000301">
    <property type="protein sequence ID" value="OEE70808.1"/>
    <property type="molecule type" value="Genomic_DNA"/>
</dbReference>
<name>A0A1E5CMK0_9VIBR</name>
<dbReference type="AlphaFoldDB" id="A0A1E5CMK0"/>
<evidence type="ECO:0000313" key="1">
    <source>
        <dbReference type="EMBL" id="OEE70808.1"/>
    </source>
</evidence>
<dbReference type="PANTHER" id="PTHR37816:SF2">
    <property type="entry name" value="DNA TOPOLOGY MODULATION PROTEIN FLAR-RELATED PROTEIN"/>
    <property type="match status" value="1"/>
</dbReference>
<protein>
    <submittedName>
        <fullName evidence="1">AAA family ATPase</fullName>
    </submittedName>
</protein>
<comment type="caution">
    <text evidence="1">The sequence shown here is derived from an EMBL/GenBank/DDBJ whole genome shotgun (WGS) entry which is preliminary data.</text>
</comment>
<sequence>MEKVLIIGNSGSGKTWLSSRLAKRLRVKEISLDSIVWESGGYNQKRPQKAVDEEMHKLNIQPKWVIEGVFGTLAEKLVGSADTLIFLDMDWSICKSSLLSRGSESSKQLDSRLAEKNFQELLTWAAEYSTRESKSSWCFHHQIFESFSGEKFRFTQREQVHEFLSAYQN</sequence>
<dbReference type="PANTHER" id="PTHR37816">
    <property type="entry name" value="YALI0E33011P"/>
    <property type="match status" value="1"/>
</dbReference>
<organism evidence="1 2">
    <name type="scientific">Vibrio genomosp. F6 str. FF-238</name>
    <dbReference type="NCBI Taxonomy" id="1191298"/>
    <lineage>
        <taxon>Bacteria</taxon>
        <taxon>Pseudomonadati</taxon>
        <taxon>Pseudomonadota</taxon>
        <taxon>Gammaproteobacteria</taxon>
        <taxon>Vibrionales</taxon>
        <taxon>Vibrionaceae</taxon>
        <taxon>Vibrio</taxon>
    </lineage>
</organism>
<dbReference type="SUPFAM" id="SSF52540">
    <property type="entry name" value="P-loop containing nucleoside triphosphate hydrolases"/>
    <property type="match status" value="1"/>
</dbReference>
<proteinExistence type="predicted"/>
<dbReference type="Gene3D" id="3.40.50.300">
    <property type="entry name" value="P-loop containing nucleotide triphosphate hydrolases"/>
    <property type="match status" value="1"/>
</dbReference>
<gene>
    <name evidence="1" type="ORF">A130_08500</name>
</gene>
<dbReference type="InterPro" id="IPR052922">
    <property type="entry name" value="Cytidylate_Kinase-2"/>
</dbReference>
<dbReference type="Proteomes" id="UP000094165">
    <property type="component" value="Unassembled WGS sequence"/>
</dbReference>
<evidence type="ECO:0000313" key="2">
    <source>
        <dbReference type="Proteomes" id="UP000094165"/>
    </source>
</evidence>
<keyword evidence="2" id="KW-1185">Reference proteome</keyword>
<dbReference type="RefSeq" id="WP_017052153.1">
    <property type="nucleotide sequence ID" value="NZ_AJYW02000301.1"/>
</dbReference>
<dbReference type="InterPro" id="IPR027417">
    <property type="entry name" value="P-loop_NTPase"/>
</dbReference>